<feature type="active site" description="Nucleophile" evidence="2">
    <location>
        <position position="14"/>
    </location>
</feature>
<evidence type="ECO:0000256" key="4">
    <source>
        <dbReference type="PIRSR" id="PIRSR004682-4"/>
    </source>
</evidence>
<feature type="binding site" evidence="4">
    <location>
        <position position="91"/>
    </location>
    <ligand>
        <name>Zn(2+)</name>
        <dbReference type="ChEBI" id="CHEBI:29105"/>
    </ligand>
</feature>
<keyword evidence="6" id="KW-1185">Reference proteome</keyword>
<dbReference type="InterPro" id="IPR006549">
    <property type="entry name" value="HAD-SF_hydro_IIIA"/>
</dbReference>
<dbReference type="GO" id="GO:0005975">
    <property type="term" value="P:carbohydrate metabolic process"/>
    <property type="evidence" value="ECO:0007669"/>
    <property type="project" value="InterPro"/>
</dbReference>
<comment type="caution">
    <text evidence="5">The sequence shown here is derived from an EMBL/GenBank/DDBJ whole genome shotgun (WGS) entry which is preliminary data.</text>
</comment>
<comment type="similarity">
    <text evidence="1">Belongs to the gmhB family.</text>
</comment>
<dbReference type="EC" id="3.1.3.-" evidence="1"/>
<dbReference type="GO" id="GO:0046872">
    <property type="term" value="F:metal ion binding"/>
    <property type="evidence" value="ECO:0007669"/>
    <property type="project" value="UniProtKB-KW"/>
</dbReference>
<dbReference type="PANTHER" id="PTHR42891:SF1">
    <property type="entry name" value="D-GLYCERO-BETA-D-MANNO-HEPTOSE-1,7-BISPHOSPHATE 7-PHOSPHATASE"/>
    <property type="match status" value="1"/>
</dbReference>
<feature type="site" description="Stabilizes the phosphoryl group" evidence="3">
    <location>
        <position position="55"/>
    </location>
</feature>
<dbReference type="RefSeq" id="WP_119602040.1">
    <property type="nucleotide sequence ID" value="NZ_QXQA01000015.1"/>
</dbReference>
<evidence type="ECO:0000256" key="1">
    <source>
        <dbReference type="PIRNR" id="PIRNR004682"/>
    </source>
</evidence>
<dbReference type="NCBIfam" id="TIGR01662">
    <property type="entry name" value="HAD-SF-IIIA"/>
    <property type="match status" value="1"/>
</dbReference>
<organism evidence="5 6">
    <name type="scientific">Paenibacillus nanensis</name>
    <dbReference type="NCBI Taxonomy" id="393251"/>
    <lineage>
        <taxon>Bacteria</taxon>
        <taxon>Bacillati</taxon>
        <taxon>Bacillota</taxon>
        <taxon>Bacilli</taxon>
        <taxon>Bacillales</taxon>
        <taxon>Paenibacillaceae</taxon>
        <taxon>Paenibacillus</taxon>
    </lineage>
</organism>
<dbReference type="InterPro" id="IPR036412">
    <property type="entry name" value="HAD-like_sf"/>
</dbReference>
<gene>
    <name evidence="5" type="ORF">D3P08_20800</name>
</gene>
<dbReference type="PIRSF" id="PIRSF004682">
    <property type="entry name" value="GmhB"/>
    <property type="match status" value="1"/>
</dbReference>
<accession>A0A3A1USA7</accession>
<dbReference type="Proteomes" id="UP000266482">
    <property type="component" value="Unassembled WGS sequence"/>
</dbReference>
<dbReference type="GO" id="GO:0016791">
    <property type="term" value="F:phosphatase activity"/>
    <property type="evidence" value="ECO:0007669"/>
    <property type="project" value="InterPro"/>
</dbReference>
<evidence type="ECO:0000256" key="3">
    <source>
        <dbReference type="PIRSR" id="PIRSR004682-3"/>
    </source>
</evidence>
<proteinExistence type="inferred from homology"/>
<keyword evidence="4" id="KW-0479">Metal-binding</keyword>
<dbReference type="GO" id="GO:0005737">
    <property type="term" value="C:cytoplasm"/>
    <property type="evidence" value="ECO:0007669"/>
    <property type="project" value="UniProtKB-SubCell"/>
</dbReference>
<dbReference type="OrthoDB" id="9801899at2"/>
<feature type="site" description="Contributes to substrate recognition" evidence="3">
    <location>
        <position position="94"/>
    </location>
</feature>
<feature type="binding site" evidence="4">
    <location>
        <position position="93"/>
    </location>
    <ligand>
        <name>Zn(2+)</name>
        <dbReference type="ChEBI" id="CHEBI:29105"/>
    </ligand>
</feature>
<dbReference type="InterPro" id="IPR004446">
    <property type="entry name" value="Heptose_bisP_phosphatase"/>
</dbReference>
<sequence length="190" mass="21502">MRDHKLHLQAVFIDRDGTIGGNGHFIHPKDFRLFEDAQLAIDLLKAAGLQVFAFTNQYRISRGEATIQEFEEQFIRFGFDQAYICPHEQECQCRKPKPGMLLDAAKQHRLDLTRCVVIGDVGDTDMLAAHAVGAIKILVKTGWGEASLTTYRHKWEEAQPDYIAENILDAAKWLLGMEDSYSGSRLNPVQ</sequence>
<protein>
    <recommendedName>
        <fullName evidence="1">D,D-heptose 1,7-bisphosphate phosphatase</fullName>
        <ecNumber evidence="1">3.1.3.-</ecNumber>
    </recommendedName>
</protein>
<comment type="cofactor">
    <cofactor evidence="4">
        <name>Mg(2+)</name>
        <dbReference type="ChEBI" id="CHEBI:18420"/>
    </cofactor>
</comment>
<evidence type="ECO:0000256" key="2">
    <source>
        <dbReference type="PIRSR" id="PIRSR004682-1"/>
    </source>
</evidence>
<dbReference type="EMBL" id="QXQA01000015">
    <property type="protein sequence ID" value="RIX50291.1"/>
    <property type="molecule type" value="Genomic_DNA"/>
</dbReference>
<dbReference type="Pfam" id="PF13242">
    <property type="entry name" value="Hydrolase_like"/>
    <property type="match status" value="1"/>
</dbReference>
<dbReference type="PANTHER" id="PTHR42891">
    <property type="entry name" value="D-GLYCERO-BETA-D-MANNO-HEPTOSE-1,7-BISPHOSPHATE 7-PHOSPHATASE"/>
    <property type="match status" value="1"/>
</dbReference>
<feature type="binding site" evidence="4">
    <location>
        <position position="120"/>
    </location>
    <ligand>
        <name>Mg(2+)</name>
        <dbReference type="ChEBI" id="CHEBI:18420"/>
    </ligand>
</feature>
<dbReference type="AlphaFoldDB" id="A0A3A1USA7"/>
<feature type="binding site" evidence="4">
    <location>
        <position position="85"/>
    </location>
    <ligand>
        <name>Zn(2+)</name>
        <dbReference type="ChEBI" id="CHEBI:29105"/>
    </ligand>
</feature>
<feature type="active site" description="Proton donor" evidence="2">
    <location>
        <position position="16"/>
    </location>
</feature>
<feature type="binding site" evidence="4">
    <location>
        <position position="87"/>
    </location>
    <ligand>
        <name>Zn(2+)</name>
        <dbReference type="ChEBI" id="CHEBI:29105"/>
    </ligand>
</feature>
<dbReference type="InterPro" id="IPR023214">
    <property type="entry name" value="HAD_sf"/>
</dbReference>
<feature type="site" description="Stabilizes the phosphoryl group" evidence="3">
    <location>
        <position position="95"/>
    </location>
</feature>
<feature type="binding site" evidence="4">
    <location>
        <position position="16"/>
    </location>
    <ligand>
        <name>Mg(2+)</name>
        <dbReference type="ChEBI" id="CHEBI:18420"/>
    </ligand>
</feature>
<keyword evidence="4" id="KW-0862">Zinc</keyword>
<feature type="binding site" evidence="4">
    <location>
        <position position="14"/>
    </location>
    <ligand>
        <name>Mg(2+)</name>
        <dbReference type="ChEBI" id="CHEBI:18420"/>
    </ligand>
</feature>
<comment type="subcellular location">
    <subcellularLocation>
        <location evidence="1">Cytoplasm</location>
    </subcellularLocation>
</comment>
<keyword evidence="1 5" id="KW-0378">Hydrolase</keyword>
<name>A0A3A1USA7_9BACL</name>
<keyword evidence="1" id="KW-0119">Carbohydrate metabolism</keyword>
<dbReference type="NCBIfam" id="NF005264">
    <property type="entry name" value="PRK06769.1"/>
    <property type="match status" value="1"/>
</dbReference>
<dbReference type="SUPFAM" id="SSF56784">
    <property type="entry name" value="HAD-like"/>
    <property type="match status" value="1"/>
</dbReference>
<reference evidence="5 6" key="1">
    <citation type="submission" date="2018-09" db="EMBL/GenBank/DDBJ databases">
        <title>Paenibacillus aracenensis nov. sp. isolated from a cave in southern Spain.</title>
        <authorList>
            <person name="Jurado V."/>
            <person name="Gutierrez-Patricio S."/>
            <person name="Gonzalez-Pimentel J.L."/>
            <person name="Miller A.Z."/>
            <person name="Laiz L."/>
            <person name="Saiz-Jimenez C."/>
        </authorList>
    </citation>
    <scope>NUCLEOTIDE SEQUENCE [LARGE SCALE GENOMIC DNA]</scope>
    <source>
        <strain evidence="5 6">DSM 22867</strain>
    </source>
</reference>
<comment type="cofactor">
    <cofactor evidence="4">
        <name>Zn(2+)</name>
        <dbReference type="ChEBI" id="CHEBI:29105"/>
    </cofactor>
</comment>
<evidence type="ECO:0000313" key="6">
    <source>
        <dbReference type="Proteomes" id="UP000266482"/>
    </source>
</evidence>
<keyword evidence="1" id="KW-0963">Cytoplasm</keyword>
<keyword evidence="4" id="KW-0460">Magnesium</keyword>
<dbReference type="Gene3D" id="3.40.50.1000">
    <property type="entry name" value="HAD superfamily/HAD-like"/>
    <property type="match status" value="1"/>
</dbReference>
<evidence type="ECO:0000313" key="5">
    <source>
        <dbReference type="EMBL" id="RIX50291.1"/>
    </source>
</evidence>